<dbReference type="AlphaFoldDB" id="A0A8B8FTL1"/>
<organism evidence="2 3">
    <name type="scientific">Sipha flava</name>
    <name type="common">yellow sugarcane aphid</name>
    <dbReference type="NCBI Taxonomy" id="143950"/>
    <lineage>
        <taxon>Eukaryota</taxon>
        <taxon>Metazoa</taxon>
        <taxon>Ecdysozoa</taxon>
        <taxon>Arthropoda</taxon>
        <taxon>Hexapoda</taxon>
        <taxon>Insecta</taxon>
        <taxon>Pterygota</taxon>
        <taxon>Neoptera</taxon>
        <taxon>Paraneoptera</taxon>
        <taxon>Hemiptera</taxon>
        <taxon>Sternorrhyncha</taxon>
        <taxon>Aphidomorpha</taxon>
        <taxon>Aphidoidea</taxon>
        <taxon>Aphididae</taxon>
        <taxon>Sipha</taxon>
    </lineage>
</organism>
<dbReference type="Proteomes" id="UP000694846">
    <property type="component" value="Unplaced"/>
</dbReference>
<keyword evidence="2" id="KW-1185">Reference proteome</keyword>
<evidence type="ECO:0000313" key="3">
    <source>
        <dbReference type="RefSeq" id="XP_025414132.1"/>
    </source>
</evidence>
<dbReference type="OrthoDB" id="5946061at2759"/>
<dbReference type="Pfam" id="PF16054">
    <property type="entry name" value="TMEM72"/>
    <property type="match status" value="1"/>
</dbReference>
<keyword evidence="1" id="KW-0472">Membrane</keyword>
<accession>A0A8B8FTL1</accession>
<name>A0A8B8FTL1_9HEMI</name>
<evidence type="ECO:0000313" key="2">
    <source>
        <dbReference type="Proteomes" id="UP000694846"/>
    </source>
</evidence>
<feature type="transmembrane region" description="Helical" evidence="1">
    <location>
        <begin position="101"/>
        <end position="118"/>
    </location>
</feature>
<evidence type="ECO:0000256" key="1">
    <source>
        <dbReference type="SAM" id="Phobius"/>
    </source>
</evidence>
<sequence length="200" mass="23161">MYFSRPSDNMNGYRYSKTASVLGKLVHVIRIFGVFTAIVMFGVGVDIAIHHYTFGFYIMLMSLFVFFLEITWAITLFLNVCIKNEFNPIFSCWEIVLWLRLWKKSMLYTIFSLVFFLWPHGLWLSNIAGILLLWLSFLYIVVTFKDLVQKRSDFVIVPKGQATTSYDQYDDISDLLGDSVQISLSADNLSELDQDGILEL</sequence>
<reference evidence="3" key="1">
    <citation type="submission" date="2025-08" db="UniProtKB">
        <authorList>
            <consortium name="RefSeq"/>
        </authorList>
    </citation>
    <scope>IDENTIFICATION</scope>
    <source>
        <tissue evidence="3">Whole body</tissue>
    </source>
</reference>
<dbReference type="PANTHER" id="PTHR28474">
    <property type="entry name" value="TRANSMEMBRANE PROTEIN 72"/>
    <property type="match status" value="1"/>
</dbReference>
<dbReference type="RefSeq" id="XP_025414132.1">
    <property type="nucleotide sequence ID" value="XM_025558347.1"/>
</dbReference>
<keyword evidence="1" id="KW-0812">Transmembrane</keyword>
<feature type="transmembrane region" description="Helical" evidence="1">
    <location>
        <begin position="54"/>
        <end position="80"/>
    </location>
</feature>
<dbReference type="PANTHER" id="PTHR28474:SF1">
    <property type="entry name" value="TRANSMEMBRANE PROTEIN 72"/>
    <property type="match status" value="1"/>
</dbReference>
<dbReference type="GeneID" id="112686158"/>
<dbReference type="InterPro" id="IPR032055">
    <property type="entry name" value="TMEM72"/>
</dbReference>
<protein>
    <submittedName>
        <fullName evidence="3">Uncharacterized protein LOC112686158</fullName>
    </submittedName>
</protein>
<feature type="transmembrane region" description="Helical" evidence="1">
    <location>
        <begin position="124"/>
        <end position="142"/>
    </location>
</feature>
<proteinExistence type="predicted"/>
<gene>
    <name evidence="3" type="primary">LOC112686158</name>
</gene>
<feature type="transmembrane region" description="Helical" evidence="1">
    <location>
        <begin position="21"/>
        <end position="42"/>
    </location>
</feature>
<keyword evidence="1" id="KW-1133">Transmembrane helix</keyword>